<proteinExistence type="predicted"/>
<feature type="coiled-coil region" evidence="1">
    <location>
        <begin position="24"/>
        <end position="51"/>
    </location>
</feature>
<feature type="coiled-coil region" evidence="1">
    <location>
        <begin position="91"/>
        <end position="125"/>
    </location>
</feature>
<name>A0A1R2BI55_9CILI</name>
<comment type="caution">
    <text evidence="3">The sequence shown here is derived from an EMBL/GenBank/DDBJ whole genome shotgun (WGS) entry which is preliminary data.</text>
</comment>
<reference evidence="3 4" key="1">
    <citation type="submission" date="2016-11" db="EMBL/GenBank/DDBJ databases">
        <title>The macronuclear genome of Stentor coeruleus: a giant cell with tiny introns.</title>
        <authorList>
            <person name="Slabodnick M."/>
            <person name="Ruby J.G."/>
            <person name="Reiff S.B."/>
            <person name="Swart E.C."/>
            <person name="Gosai S."/>
            <person name="Prabakaran S."/>
            <person name="Witkowska E."/>
            <person name="Larue G.E."/>
            <person name="Fisher S."/>
            <person name="Freeman R.M."/>
            <person name="Gunawardena J."/>
            <person name="Chu W."/>
            <person name="Stover N.A."/>
            <person name="Gregory B.D."/>
            <person name="Nowacki M."/>
            <person name="Derisi J."/>
            <person name="Roy S.W."/>
            <person name="Marshall W.F."/>
            <person name="Sood P."/>
        </authorList>
    </citation>
    <scope>NUCLEOTIDE SEQUENCE [LARGE SCALE GENOMIC DNA]</scope>
    <source>
        <strain evidence="3">WM001</strain>
    </source>
</reference>
<organism evidence="3 4">
    <name type="scientific">Stentor coeruleus</name>
    <dbReference type="NCBI Taxonomy" id="5963"/>
    <lineage>
        <taxon>Eukaryota</taxon>
        <taxon>Sar</taxon>
        <taxon>Alveolata</taxon>
        <taxon>Ciliophora</taxon>
        <taxon>Postciliodesmatophora</taxon>
        <taxon>Heterotrichea</taxon>
        <taxon>Heterotrichida</taxon>
        <taxon>Stentoridae</taxon>
        <taxon>Stentor</taxon>
    </lineage>
</organism>
<feature type="coiled-coil region" evidence="1">
    <location>
        <begin position="194"/>
        <end position="221"/>
    </location>
</feature>
<keyword evidence="4" id="KW-1185">Reference proteome</keyword>
<protein>
    <submittedName>
        <fullName evidence="3">Uncharacterized protein</fullName>
    </submittedName>
</protein>
<evidence type="ECO:0000313" key="3">
    <source>
        <dbReference type="EMBL" id="OMJ76450.1"/>
    </source>
</evidence>
<evidence type="ECO:0000256" key="1">
    <source>
        <dbReference type="SAM" id="Coils"/>
    </source>
</evidence>
<dbReference type="AlphaFoldDB" id="A0A1R2BI55"/>
<accession>A0A1R2BI55</accession>
<evidence type="ECO:0000313" key="4">
    <source>
        <dbReference type="Proteomes" id="UP000187209"/>
    </source>
</evidence>
<keyword evidence="1" id="KW-0175">Coiled coil</keyword>
<dbReference type="Proteomes" id="UP000187209">
    <property type="component" value="Unassembled WGS sequence"/>
</dbReference>
<feature type="region of interest" description="Disordered" evidence="2">
    <location>
        <begin position="517"/>
        <end position="537"/>
    </location>
</feature>
<dbReference type="EMBL" id="MPUH01000631">
    <property type="protein sequence ID" value="OMJ76450.1"/>
    <property type="molecule type" value="Genomic_DNA"/>
</dbReference>
<dbReference type="OrthoDB" id="325844at2759"/>
<gene>
    <name evidence="3" type="ORF">SteCoe_24194</name>
</gene>
<feature type="compositionally biased region" description="Basic and acidic residues" evidence="2">
    <location>
        <begin position="517"/>
        <end position="531"/>
    </location>
</feature>
<sequence length="619" mass="72197">MKNSQKAPSNYYTHRASSSWGSKKVEYDERIKELEIRKADFLRQKQTAEELKKKNLFEGQNTTEGLQINLKIVQEEYASLDKILSGEREKLRIVEKELETCKKLNRELEAKNRSAQAQIIEKDRILSRYLCELLILKQEVEKIVNPSSEICNNIKNSLSLLYSNEGNKDIIAEKDREDWVLASLKSPVSAEKDLQRLQKQLSETQDLYRMTNNQLQSLIEKTARQDKEYMAIKSKLQGTRNEFGNINNSVIRNNSEKDFQSKSLLVELEELRKKRDEQEMEIMKLEQRYKGTLKDIENDLKYAREKILELIEGKSKIENDLLGLKNEKKELLTHIAVKDLKISDLNASISSYAHEVTMLKDFLKSKVGESSFDYKTKQKYEAKIKDLLNENERLQGKISLYDSERQKILTENRNTSKTIVQQLSNIILSKDHGTLDSKDLTKTLSKILVENRGIFESILHDYFGDDFESLREIMQDKYEEMAFKIDTITKENSKLQSQLRIEGAKRNEVMNRLHELEDEMTQRRSDDEKSKKNTTGDCFNGDGQVLIKKNFEDSPDYYMEKSRKGHTRPETLATEHSECEDAWRRMEKNGKRAEEFISCVDLLHFLQCEAAALDSLLDE</sequence>
<evidence type="ECO:0000256" key="2">
    <source>
        <dbReference type="SAM" id="MobiDB-lite"/>
    </source>
</evidence>
<feature type="coiled-coil region" evidence="1">
    <location>
        <begin position="377"/>
        <end position="404"/>
    </location>
</feature>
<feature type="coiled-coil region" evidence="1">
    <location>
        <begin position="261"/>
        <end position="295"/>
    </location>
</feature>